<dbReference type="InterPro" id="IPR008949">
    <property type="entry name" value="Isoprenoid_synthase_dom_sf"/>
</dbReference>
<evidence type="ECO:0000313" key="2">
    <source>
        <dbReference type="EMBL" id="KAB8226013.1"/>
    </source>
</evidence>
<gene>
    <name evidence="2" type="ORF">BDV33DRAFT_162796</name>
</gene>
<dbReference type="Proteomes" id="UP000326799">
    <property type="component" value="Unassembled WGS sequence"/>
</dbReference>
<evidence type="ECO:0008006" key="4">
    <source>
        <dbReference type="Google" id="ProtNLM"/>
    </source>
</evidence>
<dbReference type="Pfam" id="PF19086">
    <property type="entry name" value="Terpene_syn_C_2"/>
    <property type="match status" value="1"/>
</dbReference>
<dbReference type="Gene3D" id="1.10.600.10">
    <property type="entry name" value="Farnesyl Diphosphate Synthase"/>
    <property type="match status" value="1"/>
</dbReference>
<evidence type="ECO:0000256" key="1">
    <source>
        <dbReference type="SAM" id="MobiDB-lite"/>
    </source>
</evidence>
<organism evidence="2 3">
    <name type="scientific">Aspergillus novoparasiticus</name>
    <dbReference type="NCBI Taxonomy" id="986946"/>
    <lineage>
        <taxon>Eukaryota</taxon>
        <taxon>Fungi</taxon>
        <taxon>Dikarya</taxon>
        <taxon>Ascomycota</taxon>
        <taxon>Pezizomycotina</taxon>
        <taxon>Eurotiomycetes</taxon>
        <taxon>Eurotiomycetidae</taxon>
        <taxon>Eurotiales</taxon>
        <taxon>Aspergillaceae</taxon>
        <taxon>Aspergillus</taxon>
        <taxon>Aspergillus subgen. Circumdati</taxon>
    </lineage>
</organism>
<evidence type="ECO:0000313" key="3">
    <source>
        <dbReference type="Proteomes" id="UP000326799"/>
    </source>
</evidence>
<dbReference type="AlphaFoldDB" id="A0A5N6FAV3"/>
<protein>
    <recommendedName>
        <fullName evidence="4">Isoprenoid synthase domain-containing protein</fullName>
    </recommendedName>
</protein>
<sequence length="437" mass="49745">MKSKTLFGLGNTKSANPSMARSTATIPFDQGPRHPIRPVHHSYDPVRTISDTPKHDLFGFLATAAKDDPALHISSFCLNPEDLGISWQTFFPACRQNRQWREAEDAAQELTDRLFRAGDSFMSSFCKHWKDLAEILQLVETAVASTVYMYPRANVVRIRLLAQLHVVMWLHDDVPGIAKCHQEELKQDRRSPATPTRTTCHQGTSPLCRLISNILQDILQADPIIGYEVAAGTLMWHRMSQAHCSKDQGNCRPATLSDYLKASVGDATTDVNLSMIRFAGSIHLTSQQGQDPILKCIVDLWAKHRVIVKDFFSYEKDCLEHEVNDSAIVNAIQVLQRELNISLAMAKRLRVTSSWIRNERCTNFTRRSWVGQVLIAWRPDTSGRSSKAWPEMYFIPLLRREMLCLCLVSLLRRMSLDVQLSTIEQKLHDGIWRSYTQ</sequence>
<feature type="compositionally biased region" description="Polar residues" evidence="1">
    <location>
        <begin position="11"/>
        <end position="25"/>
    </location>
</feature>
<keyword evidence="3" id="KW-1185">Reference proteome</keyword>
<accession>A0A5N6FAV3</accession>
<name>A0A5N6FAV3_9EURO</name>
<proteinExistence type="predicted"/>
<reference evidence="2 3" key="1">
    <citation type="submission" date="2019-04" db="EMBL/GenBank/DDBJ databases">
        <title>Fungal friends and foes A comparative genomics study of 23 Aspergillus species from section Flavi.</title>
        <authorList>
            <consortium name="DOE Joint Genome Institute"/>
            <person name="Kjaerbolling I."/>
            <person name="Vesth T.C."/>
            <person name="Frisvad J.C."/>
            <person name="Nybo J.L."/>
            <person name="Theobald S."/>
            <person name="Kildgaard S."/>
            <person name="Petersen T.I."/>
            <person name="Kuo A."/>
            <person name="Sato A."/>
            <person name="Lyhne E.K."/>
            <person name="Kogle M.E."/>
            <person name="Wiebenga A."/>
            <person name="Kun R.S."/>
            <person name="Lubbers R.J."/>
            <person name="Makela M.R."/>
            <person name="Barry K."/>
            <person name="Chovatia M."/>
            <person name="Clum A."/>
            <person name="Daum C."/>
            <person name="Haridas S."/>
            <person name="He G."/>
            <person name="LaButti K."/>
            <person name="Lipzen A."/>
            <person name="Mondo S."/>
            <person name="Pangilinan J."/>
            <person name="Riley R."/>
            <person name="Salamov A."/>
            <person name="Simmons B.A."/>
            <person name="Magnuson J.K."/>
            <person name="Henrissat B."/>
            <person name="Mortensen U.H."/>
            <person name="Larsen T.O."/>
            <person name="De vries R.P."/>
            <person name="Grigoriev I.V."/>
            <person name="Machida M."/>
            <person name="Baker S.E."/>
            <person name="Andersen M.R."/>
        </authorList>
    </citation>
    <scope>NUCLEOTIDE SEQUENCE [LARGE SCALE GENOMIC DNA]</scope>
    <source>
        <strain evidence="2 3">CBS 126849</strain>
    </source>
</reference>
<dbReference type="SUPFAM" id="SSF48576">
    <property type="entry name" value="Terpenoid synthases"/>
    <property type="match status" value="1"/>
</dbReference>
<dbReference type="EMBL" id="ML733392">
    <property type="protein sequence ID" value="KAB8226013.1"/>
    <property type="molecule type" value="Genomic_DNA"/>
</dbReference>
<feature type="region of interest" description="Disordered" evidence="1">
    <location>
        <begin position="1"/>
        <end position="37"/>
    </location>
</feature>